<gene>
    <name evidence="2" type="ORF">GCM10010238_06300</name>
</gene>
<comment type="caution">
    <text evidence="2">The sequence shown here is derived from an EMBL/GenBank/DDBJ whole genome shotgun (WGS) entry which is preliminary data.</text>
</comment>
<proteinExistence type="predicted"/>
<organism evidence="2 3">
    <name type="scientific">Streptomyces griseoviridis</name>
    <dbReference type="NCBI Taxonomy" id="45398"/>
    <lineage>
        <taxon>Bacteria</taxon>
        <taxon>Bacillati</taxon>
        <taxon>Actinomycetota</taxon>
        <taxon>Actinomycetes</taxon>
        <taxon>Kitasatosporales</taxon>
        <taxon>Streptomycetaceae</taxon>
        <taxon>Streptomyces</taxon>
    </lineage>
</organism>
<reference evidence="2" key="1">
    <citation type="journal article" date="2014" name="Int. J. Syst. Evol. Microbiol.">
        <title>Complete genome sequence of Corynebacterium casei LMG S-19264T (=DSM 44701T), isolated from a smear-ripened cheese.</title>
        <authorList>
            <consortium name="US DOE Joint Genome Institute (JGI-PGF)"/>
            <person name="Walter F."/>
            <person name="Albersmeier A."/>
            <person name="Kalinowski J."/>
            <person name="Ruckert C."/>
        </authorList>
    </citation>
    <scope>NUCLEOTIDE SEQUENCE</scope>
    <source>
        <strain evidence="2">JCM 4234</strain>
    </source>
</reference>
<dbReference type="Proteomes" id="UP000653493">
    <property type="component" value="Unassembled WGS sequence"/>
</dbReference>
<evidence type="ECO:0000313" key="2">
    <source>
        <dbReference type="EMBL" id="GGS20789.1"/>
    </source>
</evidence>
<reference evidence="2" key="2">
    <citation type="submission" date="2020-09" db="EMBL/GenBank/DDBJ databases">
        <authorList>
            <person name="Sun Q."/>
            <person name="Ohkuma M."/>
        </authorList>
    </citation>
    <scope>NUCLEOTIDE SEQUENCE</scope>
    <source>
        <strain evidence="2">JCM 4234</strain>
    </source>
</reference>
<feature type="compositionally biased region" description="Low complexity" evidence="1">
    <location>
        <begin position="33"/>
        <end position="59"/>
    </location>
</feature>
<feature type="compositionally biased region" description="Low complexity" evidence="1">
    <location>
        <begin position="1"/>
        <end position="15"/>
    </location>
</feature>
<protein>
    <submittedName>
        <fullName evidence="2">Uncharacterized protein</fullName>
    </submittedName>
</protein>
<dbReference type="EMBL" id="BMSL01000001">
    <property type="protein sequence ID" value="GGS20789.1"/>
    <property type="molecule type" value="Genomic_DNA"/>
</dbReference>
<evidence type="ECO:0000313" key="3">
    <source>
        <dbReference type="Proteomes" id="UP000653493"/>
    </source>
</evidence>
<sequence>MPGGLRARPPAATAGGRLGRQRAPPPPGRVARRATAPAPTRPGTGRAARRAPSPGTTPAEPVTSAECRKPKKRQNVVSLPKQRNRCLSQRSWEYTYLAPDRTRSPPAPEDLTQ</sequence>
<dbReference type="AlphaFoldDB" id="A0A918L8R9"/>
<accession>A0A918L8R9</accession>
<name>A0A918L8R9_STRGD</name>
<keyword evidence="3" id="KW-1185">Reference proteome</keyword>
<evidence type="ECO:0000256" key="1">
    <source>
        <dbReference type="SAM" id="MobiDB-lite"/>
    </source>
</evidence>
<feature type="region of interest" description="Disordered" evidence="1">
    <location>
        <begin position="1"/>
        <end position="82"/>
    </location>
</feature>